<evidence type="ECO:0000313" key="4">
    <source>
        <dbReference type="Proteomes" id="UP000248924"/>
    </source>
</evidence>
<dbReference type="PANTHER" id="PTHR30349:SF64">
    <property type="entry name" value="PROPHAGE INTEGRASE INTD-RELATED"/>
    <property type="match status" value="1"/>
</dbReference>
<dbReference type="Proteomes" id="UP000248924">
    <property type="component" value="Unassembled WGS sequence"/>
</dbReference>
<dbReference type="GO" id="GO:0006310">
    <property type="term" value="P:DNA recombination"/>
    <property type="evidence" value="ECO:0007669"/>
    <property type="project" value="UniProtKB-KW"/>
</dbReference>
<dbReference type="InterPro" id="IPR002104">
    <property type="entry name" value="Integrase_catalytic"/>
</dbReference>
<evidence type="ECO:0000259" key="2">
    <source>
        <dbReference type="PROSITE" id="PS51898"/>
    </source>
</evidence>
<keyword evidence="4" id="KW-1185">Reference proteome</keyword>
<evidence type="ECO:0000256" key="1">
    <source>
        <dbReference type="ARBA" id="ARBA00023172"/>
    </source>
</evidence>
<name>A0A2W2F0I2_9ACTN</name>
<accession>A0A2W2F0I2</accession>
<gene>
    <name evidence="3" type="ORF">C1I95_20355</name>
</gene>
<feature type="domain" description="Tyr recombinase" evidence="2">
    <location>
        <begin position="1"/>
        <end position="216"/>
    </location>
</feature>
<dbReference type="PANTHER" id="PTHR30349">
    <property type="entry name" value="PHAGE INTEGRASE-RELATED"/>
    <property type="match status" value="1"/>
</dbReference>
<dbReference type="PROSITE" id="PS51898">
    <property type="entry name" value="TYR_RECOMBINASE"/>
    <property type="match status" value="1"/>
</dbReference>
<comment type="caution">
    <text evidence="3">The sequence shown here is derived from an EMBL/GenBank/DDBJ whole genome shotgun (WGS) entry which is preliminary data.</text>
</comment>
<dbReference type="GO" id="GO:0015074">
    <property type="term" value="P:DNA integration"/>
    <property type="evidence" value="ECO:0007669"/>
    <property type="project" value="InterPro"/>
</dbReference>
<dbReference type="EMBL" id="POTY01000134">
    <property type="protein sequence ID" value="PZG15077.1"/>
    <property type="molecule type" value="Genomic_DNA"/>
</dbReference>
<reference evidence="3 4" key="1">
    <citation type="submission" date="2018-01" db="EMBL/GenBank/DDBJ databases">
        <title>Draft genome sequence of Jishengella sp. NA12.</title>
        <authorList>
            <person name="Sahin N."/>
            <person name="Ay H."/>
            <person name="Saygin H."/>
        </authorList>
    </citation>
    <scope>NUCLEOTIDE SEQUENCE [LARGE SCALE GENOMIC DNA]</scope>
    <source>
        <strain evidence="3 4">NA12</strain>
    </source>
</reference>
<sequence length="226" mass="25441">MLDPDEEQQLVDALDRMFPGRVDAGLFVSLIADTGMRWEEAAAIPPEMIGTRKKRIHIAWVMERDGTCRPYAKSDAGNRTVTYGEHLAQRMTKAKLSAREVAGAFPPDGPTRLVFTSEKGDQLRYSNWHRRVWTPALRGLPERPVVKGHAYRAAIAGAGLEDPQPTPHDLRHMFGTRLADEGVPLHDIMALMGHEDIRSAQRYLHSREERFDRARQAIKRARAAGS</sequence>
<dbReference type="AlphaFoldDB" id="A0A2W2F0I2"/>
<dbReference type="SUPFAM" id="SSF56349">
    <property type="entry name" value="DNA breaking-rejoining enzymes"/>
    <property type="match status" value="1"/>
</dbReference>
<dbReference type="InterPro" id="IPR050090">
    <property type="entry name" value="Tyrosine_recombinase_XerCD"/>
</dbReference>
<keyword evidence="1" id="KW-0233">DNA recombination</keyword>
<dbReference type="CDD" id="cd00397">
    <property type="entry name" value="DNA_BRE_C"/>
    <property type="match status" value="1"/>
</dbReference>
<dbReference type="InterPro" id="IPR013762">
    <property type="entry name" value="Integrase-like_cat_sf"/>
</dbReference>
<evidence type="ECO:0000313" key="3">
    <source>
        <dbReference type="EMBL" id="PZG15077.1"/>
    </source>
</evidence>
<dbReference type="Gene3D" id="1.10.443.10">
    <property type="entry name" value="Intergrase catalytic core"/>
    <property type="match status" value="1"/>
</dbReference>
<dbReference type="Pfam" id="PF00589">
    <property type="entry name" value="Phage_integrase"/>
    <property type="match status" value="1"/>
</dbReference>
<protein>
    <recommendedName>
        <fullName evidence="2">Tyr recombinase domain-containing protein</fullName>
    </recommendedName>
</protein>
<dbReference type="InterPro" id="IPR011010">
    <property type="entry name" value="DNA_brk_join_enz"/>
</dbReference>
<dbReference type="GO" id="GO:0003677">
    <property type="term" value="F:DNA binding"/>
    <property type="evidence" value="ECO:0007669"/>
    <property type="project" value="InterPro"/>
</dbReference>
<organism evidence="3 4">
    <name type="scientific">Micromonospora craterilacus</name>
    <dbReference type="NCBI Taxonomy" id="1655439"/>
    <lineage>
        <taxon>Bacteria</taxon>
        <taxon>Bacillati</taxon>
        <taxon>Actinomycetota</taxon>
        <taxon>Actinomycetes</taxon>
        <taxon>Micromonosporales</taxon>
        <taxon>Micromonosporaceae</taxon>
        <taxon>Micromonospora</taxon>
    </lineage>
</organism>
<proteinExistence type="predicted"/>